<dbReference type="GO" id="GO:0051536">
    <property type="term" value="F:iron-sulfur cluster binding"/>
    <property type="evidence" value="ECO:0007669"/>
    <property type="project" value="InterPro"/>
</dbReference>
<comment type="pathway">
    <text evidence="4">Amino-acid biosynthesis.</text>
</comment>
<dbReference type="Proteomes" id="UP000189674">
    <property type="component" value="Chromosome"/>
</dbReference>
<dbReference type="InterPro" id="IPR023753">
    <property type="entry name" value="FAD/NAD-binding_dom"/>
</dbReference>
<dbReference type="Pfam" id="PF07992">
    <property type="entry name" value="Pyr_redox_2"/>
    <property type="match status" value="1"/>
</dbReference>
<dbReference type="NCBIfam" id="TIGR01317">
    <property type="entry name" value="GOGAT_sm_gam"/>
    <property type="match status" value="1"/>
</dbReference>
<dbReference type="EC" id="1.4.1.13" evidence="7"/>
<dbReference type="OrthoDB" id="9803192at2"/>
<dbReference type="InterPro" id="IPR051394">
    <property type="entry name" value="Glutamate_Synthase"/>
</dbReference>
<dbReference type="PRINTS" id="PR00419">
    <property type="entry name" value="ADXRDTASE"/>
</dbReference>
<dbReference type="SUPFAM" id="SSF46548">
    <property type="entry name" value="alpha-helical ferredoxin"/>
    <property type="match status" value="1"/>
</dbReference>
<dbReference type="EMBL" id="CP019791">
    <property type="protein sequence ID" value="AQT69246.1"/>
    <property type="molecule type" value="Genomic_DNA"/>
</dbReference>
<dbReference type="AlphaFoldDB" id="A0A1U9NP07"/>
<dbReference type="KEGG" id="alus:STSP2_02435"/>
<evidence type="ECO:0000313" key="8">
    <source>
        <dbReference type="Proteomes" id="UP000189674"/>
    </source>
</evidence>
<organism evidence="7 8">
    <name type="scientific">Anaerohalosphaera lusitana</name>
    <dbReference type="NCBI Taxonomy" id="1936003"/>
    <lineage>
        <taxon>Bacteria</taxon>
        <taxon>Pseudomonadati</taxon>
        <taxon>Planctomycetota</taxon>
        <taxon>Phycisphaerae</taxon>
        <taxon>Sedimentisphaerales</taxon>
        <taxon>Anaerohalosphaeraceae</taxon>
        <taxon>Anaerohalosphaera</taxon>
    </lineage>
</organism>
<dbReference type="STRING" id="1936003.STSP2_02435"/>
<evidence type="ECO:0000256" key="3">
    <source>
        <dbReference type="ARBA" id="ARBA00023164"/>
    </source>
</evidence>
<dbReference type="RefSeq" id="WP_146662877.1">
    <property type="nucleotide sequence ID" value="NZ_CP019791.1"/>
</dbReference>
<gene>
    <name evidence="7" type="primary">gltB_2</name>
    <name evidence="7" type="ORF">STSP2_02435</name>
</gene>
<evidence type="ECO:0000256" key="2">
    <source>
        <dbReference type="ARBA" id="ARBA00023002"/>
    </source>
</evidence>
<keyword evidence="8" id="KW-1185">Reference proteome</keyword>
<sequence>MADPKGFLKHKRQSVSYRPVEERVKDFNELEIPLTPDDLKNQASRCVDCGIPFCHGAGCPLGNRIPEFNELVYKGRWQLACEVLHSTNNFPEFTGRVCPALCEAACTLGINDEPVTVRHIELQIIEKGFENGWIEPVLPERKTGKKVAVIGSGPAGLTIAQQLARKGHDVVVFEKDEQAGGLLRYGIPNFKLDKGVIDRRLKQLEAEGVQFQTGVEVGKDISSRYLEKLFDAVCITMGAGEPRDLGVPGRGYDNIMFAMDYLGAQNQLLCGEIERSDLPNARNKKVVVIGGGDTGSDCVGTARRQGAKEIYQLEILPKPSADRPDETPWPFWPKIMRTSSSHEEGCERMWSTMTKSFEGYGTRVTQLKACKVEWIEHRGGWKVKEVPDSEFTISADLVLLAMGFVHVDHTGLVKDLDLELDSRGNIVTKEGQTSVPWVFSAGDSVSGASLVVNAIKDGREVAASIDEWLNSNES</sequence>
<dbReference type="InterPro" id="IPR006005">
    <property type="entry name" value="Glut_synth_ssu1"/>
</dbReference>
<protein>
    <submittedName>
        <fullName evidence="7">Glutamate synthase [NADPH] small chain</fullName>
        <ecNumber evidence="7">1.4.1.13</ecNumber>
    </submittedName>
</protein>
<evidence type="ECO:0000259" key="6">
    <source>
        <dbReference type="Pfam" id="PF14691"/>
    </source>
</evidence>
<evidence type="ECO:0000313" key="7">
    <source>
        <dbReference type="EMBL" id="AQT69246.1"/>
    </source>
</evidence>
<evidence type="ECO:0000256" key="4">
    <source>
        <dbReference type="ARBA" id="ARBA00029440"/>
    </source>
</evidence>
<keyword evidence="1" id="KW-0028">Amino-acid biosynthesis</keyword>
<dbReference type="InterPro" id="IPR028261">
    <property type="entry name" value="DPD_II"/>
</dbReference>
<dbReference type="InterPro" id="IPR009051">
    <property type="entry name" value="Helical_ferredxn"/>
</dbReference>
<dbReference type="GO" id="GO:0004355">
    <property type="term" value="F:glutamate synthase (NADPH) activity"/>
    <property type="evidence" value="ECO:0007669"/>
    <property type="project" value="UniProtKB-EC"/>
</dbReference>
<dbReference type="PANTHER" id="PTHR43100:SF1">
    <property type="entry name" value="GLUTAMATE SYNTHASE [NADPH] SMALL CHAIN"/>
    <property type="match status" value="1"/>
</dbReference>
<dbReference type="GO" id="GO:0016639">
    <property type="term" value="F:oxidoreductase activity, acting on the CH-NH2 group of donors, NAD or NADP as acceptor"/>
    <property type="evidence" value="ECO:0007669"/>
    <property type="project" value="InterPro"/>
</dbReference>
<feature type="domain" description="FAD/NAD(P)-binding" evidence="5">
    <location>
        <begin position="145"/>
        <end position="458"/>
    </location>
</feature>
<keyword evidence="3" id="KW-0314">Glutamate biosynthesis</keyword>
<dbReference type="SUPFAM" id="SSF51971">
    <property type="entry name" value="Nucleotide-binding domain"/>
    <property type="match status" value="2"/>
</dbReference>
<dbReference type="GO" id="GO:0006537">
    <property type="term" value="P:glutamate biosynthetic process"/>
    <property type="evidence" value="ECO:0007669"/>
    <property type="project" value="UniProtKB-KW"/>
</dbReference>
<name>A0A1U9NP07_9BACT</name>
<dbReference type="Pfam" id="PF14691">
    <property type="entry name" value="Fer4_20"/>
    <property type="match status" value="1"/>
</dbReference>
<dbReference type="PANTHER" id="PTHR43100">
    <property type="entry name" value="GLUTAMATE SYNTHASE [NADPH] SMALL CHAIN"/>
    <property type="match status" value="1"/>
</dbReference>
<evidence type="ECO:0000256" key="1">
    <source>
        <dbReference type="ARBA" id="ARBA00022605"/>
    </source>
</evidence>
<dbReference type="Gene3D" id="3.50.50.60">
    <property type="entry name" value="FAD/NAD(P)-binding domain"/>
    <property type="match status" value="2"/>
</dbReference>
<dbReference type="InterPro" id="IPR036188">
    <property type="entry name" value="FAD/NAD-bd_sf"/>
</dbReference>
<evidence type="ECO:0000259" key="5">
    <source>
        <dbReference type="Pfam" id="PF07992"/>
    </source>
</evidence>
<keyword evidence="2 7" id="KW-0560">Oxidoreductase</keyword>
<feature type="domain" description="Dihydroprymidine dehydrogenase" evidence="6">
    <location>
        <begin position="23"/>
        <end position="132"/>
    </location>
</feature>
<reference evidence="8" key="1">
    <citation type="submission" date="2017-02" db="EMBL/GenBank/DDBJ databases">
        <title>Comparative genomics and description of representatives of a novel lineage of planctomycetes thriving in anoxic sediments.</title>
        <authorList>
            <person name="Spring S."/>
            <person name="Bunk B."/>
            <person name="Sproer C."/>
        </authorList>
    </citation>
    <scope>NUCLEOTIDE SEQUENCE [LARGE SCALE GENOMIC DNA]</scope>
    <source>
        <strain evidence="8">ST-NAGAB-D1</strain>
    </source>
</reference>
<accession>A0A1U9NP07</accession>
<dbReference type="Gene3D" id="1.10.1060.10">
    <property type="entry name" value="Alpha-helical ferredoxin"/>
    <property type="match status" value="1"/>
</dbReference>
<proteinExistence type="predicted"/>